<gene>
    <name evidence="1" type="ORF">K4G66_10525</name>
</gene>
<reference evidence="1" key="2">
    <citation type="journal article" date="2024" name="Antonie Van Leeuwenhoek">
        <title>Roseihalotalea indica gen. nov., sp. nov., a halophilic Bacteroidetes from mesopelagic Southwest Indian Ocean with higher carbohydrate metabolic potential.</title>
        <authorList>
            <person name="Chen B."/>
            <person name="Zhang M."/>
            <person name="Lin D."/>
            <person name="Ye J."/>
            <person name="Tang K."/>
        </authorList>
    </citation>
    <scope>NUCLEOTIDE SEQUENCE</scope>
    <source>
        <strain evidence="1">TK19036</strain>
    </source>
</reference>
<dbReference type="Gene3D" id="3.40.1420.30">
    <property type="match status" value="1"/>
</dbReference>
<dbReference type="SUPFAM" id="SSF160574">
    <property type="entry name" value="BT0923-like"/>
    <property type="match status" value="1"/>
</dbReference>
<name>A0AA49GRG0_9BACT</name>
<evidence type="ECO:0000313" key="1">
    <source>
        <dbReference type="EMBL" id="WKN39133.1"/>
    </source>
</evidence>
<evidence type="ECO:0008006" key="2">
    <source>
        <dbReference type="Google" id="ProtNLM"/>
    </source>
</evidence>
<organism evidence="1">
    <name type="scientific">Roseihalotalea indica</name>
    <dbReference type="NCBI Taxonomy" id="2867963"/>
    <lineage>
        <taxon>Bacteria</taxon>
        <taxon>Pseudomonadati</taxon>
        <taxon>Bacteroidota</taxon>
        <taxon>Cytophagia</taxon>
        <taxon>Cytophagales</taxon>
        <taxon>Catalimonadaceae</taxon>
        <taxon>Roseihalotalea</taxon>
    </lineage>
</organism>
<protein>
    <recommendedName>
        <fullName evidence="2">PepSY domain-containing protein</fullName>
    </recommendedName>
</protein>
<proteinExistence type="predicted"/>
<accession>A0AA49GRG0</accession>
<dbReference type="EMBL" id="CP120682">
    <property type="protein sequence ID" value="WKN39133.1"/>
    <property type="molecule type" value="Genomic_DNA"/>
</dbReference>
<sequence length="204" mass="24206">MIVSSGYKQLLIIFLVGGLSLYFEPSYAQNNVKEEVEKRIKAEEMPKAAMSILSDWLKDSRRVRFYYETDGDHQTYETKLIRNERHFSIEFDNSGVLMDIEELINTEQLPDAVIETIHNVLSRTYEKHKIRRIQRQFLPKNSDENLLNTILSFSEETEQFINYEIEVNVKEQSRMRAYEILFDAEGQILDQRLIVRRSLDNLLY</sequence>
<dbReference type="AlphaFoldDB" id="A0AA49GRG0"/>
<reference evidence="1" key="1">
    <citation type="journal article" date="2023" name="Comput. Struct. Biotechnol. J.">
        <title>Discovery of a novel marine Bacteroidetes with a rich repertoire of carbohydrate-active enzymes.</title>
        <authorList>
            <person name="Chen B."/>
            <person name="Liu G."/>
            <person name="Chen Q."/>
            <person name="Wang H."/>
            <person name="Liu L."/>
            <person name="Tang K."/>
        </authorList>
    </citation>
    <scope>NUCLEOTIDE SEQUENCE</scope>
    <source>
        <strain evidence="1">TK19036</strain>
    </source>
</reference>